<evidence type="ECO:0000313" key="2">
    <source>
        <dbReference type="Proteomes" id="UP000335636"/>
    </source>
</evidence>
<dbReference type="EMBL" id="CABDUW010001792">
    <property type="protein sequence ID" value="VTJ84058.1"/>
    <property type="molecule type" value="Genomic_DNA"/>
</dbReference>
<comment type="caution">
    <text evidence="1">The sequence shown here is derived from an EMBL/GenBank/DDBJ whole genome shotgun (WGS) entry which is preliminary data.</text>
</comment>
<accession>A0A5E4CQ88</accession>
<keyword evidence="2" id="KW-1185">Reference proteome</keyword>
<sequence length="84" mass="9619">MHDYVFITEINKIRNVETNQCLDNMGRKENEKVGIFNCHGMGGNQIRNVETNQCLDNMGRKENEKVGIFNCHGMGGNQENRNNC</sequence>
<proteinExistence type="predicted"/>
<gene>
    <name evidence="1" type="ORF">MONAX_5E027020</name>
</gene>
<dbReference type="AlphaFoldDB" id="A0A5E4CQ88"/>
<dbReference type="SUPFAM" id="SSF50370">
    <property type="entry name" value="Ricin B-like lectins"/>
    <property type="match status" value="1"/>
</dbReference>
<dbReference type="Proteomes" id="UP000335636">
    <property type="component" value="Unassembled WGS sequence"/>
</dbReference>
<dbReference type="Gene3D" id="2.80.10.50">
    <property type="match status" value="2"/>
</dbReference>
<dbReference type="InterPro" id="IPR035992">
    <property type="entry name" value="Ricin_B-like_lectins"/>
</dbReference>
<name>A0A5E4CQ88_MARMO</name>
<protein>
    <submittedName>
        <fullName evidence="1">Uncharacterized protein</fullName>
    </submittedName>
</protein>
<organism evidence="1 2">
    <name type="scientific">Marmota monax</name>
    <name type="common">Woodchuck</name>
    <dbReference type="NCBI Taxonomy" id="9995"/>
    <lineage>
        <taxon>Eukaryota</taxon>
        <taxon>Metazoa</taxon>
        <taxon>Chordata</taxon>
        <taxon>Craniata</taxon>
        <taxon>Vertebrata</taxon>
        <taxon>Euteleostomi</taxon>
        <taxon>Mammalia</taxon>
        <taxon>Eutheria</taxon>
        <taxon>Euarchontoglires</taxon>
        <taxon>Glires</taxon>
        <taxon>Rodentia</taxon>
        <taxon>Sciuromorpha</taxon>
        <taxon>Sciuridae</taxon>
        <taxon>Xerinae</taxon>
        <taxon>Marmotini</taxon>
        <taxon>Marmota</taxon>
    </lineage>
</organism>
<dbReference type="PROSITE" id="PS50231">
    <property type="entry name" value="RICIN_B_LECTIN"/>
    <property type="match status" value="1"/>
</dbReference>
<reference evidence="1" key="1">
    <citation type="submission" date="2019-04" db="EMBL/GenBank/DDBJ databases">
        <authorList>
            <person name="Alioto T."/>
            <person name="Alioto T."/>
        </authorList>
    </citation>
    <scope>NUCLEOTIDE SEQUENCE [LARGE SCALE GENOMIC DNA]</scope>
</reference>
<evidence type="ECO:0000313" key="1">
    <source>
        <dbReference type="EMBL" id="VTJ84058.1"/>
    </source>
</evidence>